<organism evidence="2 3">
    <name type="scientific">candidate division TA06 bacterium B3_TA06</name>
    <dbReference type="NCBI Taxonomy" id="2012487"/>
    <lineage>
        <taxon>Bacteria</taxon>
        <taxon>Bacteria division TA06</taxon>
    </lineage>
</organism>
<dbReference type="PROSITE" id="PS51257">
    <property type="entry name" value="PROKAR_LIPOPROTEIN"/>
    <property type="match status" value="1"/>
</dbReference>
<dbReference type="AlphaFoldDB" id="A0A532V6P1"/>
<evidence type="ECO:0000313" key="3">
    <source>
        <dbReference type="Proteomes" id="UP000317778"/>
    </source>
</evidence>
<evidence type="ECO:0000313" key="2">
    <source>
        <dbReference type="EMBL" id="TKJ42861.1"/>
    </source>
</evidence>
<feature type="signal peptide" evidence="1">
    <location>
        <begin position="1"/>
        <end position="23"/>
    </location>
</feature>
<dbReference type="EMBL" id="NJBO01000008">
    <property type="protein sequence ID" value="TKJ42861.1"/>
    <property type="molecule type" value="Genomic_DNA"/>
</dbReference>
<accession>A0A532V6P1</accession>
<feature type="chain" id="PRO_5022056119" evidence="1">
    <location>
        <begin position="24"/>
        <end position="277"/>
    </location>
</feature>
<reference evidence="2 3" key="1">
    <citation type="submission" date="2017-06" db="EMBL/GenBank/DDBJ databases">
        <title>Novel microbial phyla capable of carbon fixation and sulfur reduction in deep-sea sediments.</title>
        <authorList>
            <person name="Huang J."/>
            <person name="Baker B."/>
            <person name="Wang Y."/>
        </authorList>
    </citation>
    <scope>NUCLEOTIDE SEQUENCE [LARGE SCALE GENOMIC DNA]</scope>
    <source>
        <strain evidence="2">B3_TA06</strain>
    </source>
</reference>
<gene>
    <name evidence="2" type="ORF">CEE36_06240</name>
</gene>
<keyword evidence="1" id="KW-0732">Signal</keyword>
<protein>
    <submittedName>
        <fullName evidence="2">Uncharacterized protein</fullName>
    </submittedName>
</protein>
<name>A0A532V6P1_UNCT6</name>
<dbReference type="Proteomes" id="UP000317778">
    <property type="component" value="Unassembled WGS sequence"/>
</dbReference>
<evidence type="ECO:0000256" key="1">
    <source>
        <dbReference type="SAM" id="SignalP"/>
    </source>
</evidence>
<sequence>MRRYLSILPLLVMLACNPFDQQAAEERIKEIVESEIERLTPIELSLDLAIPEADSIMVDSLWIVTGIKLNTTFESESLAIYFNEKIKGDTIVTVGDSALVAVIRRYKGTLNYNLISREDGTEYAAGKELSSERIQWAQFADNGDWEMVGYSITGERSDTNTTRIFSVGIKGGELNTIIESSDSLITLEEFPKVVSGTKLSLNLRTVADTTLLVSFAIGSEAVRFVPIVNEAEHWDDRWETEVTLGDSPLVVGIIRKDALADSDYPADFNFWILPITE</sequence>
<proteinExistence type="predicted"/>
<comment type="caution">
    <text evidence="2">The sequence shown here is derived from an EMBL/GenBank/DDBJ whole genome shotgun (WGS) entry which is preliminary data.</text>
</comment>